<accession>A0A8T5UX78</accession>
<evidence type="ECO:0000313" key="1">
    <source>
        <dbReference type="EMBL" id="MBZ2165433.1"/>
    </source>
</evidence>
<keyword evidence="2" id="KW-1185">Reference proteome</keyword>
<dbReference type="RefSeq" id="WP_223791064.1">
    <property type="nucleotide sequence ID" value="NZ_JAIOUQ010000005.1"/>
</dbReference>
<evidence type="ECO:0000313" key="2">
    <source>
        <dbReference type="Proteomes" id="UP000825933"/>
    </source>
</evidence>
<sequence>MEKYVVSDYIKNFVLNNFDNIEGLSGDRSEEFIEKFNEVIDKNEDEIYFRMLEIKDKKTKEMDDLEIKCNEENFEDILNDYSAIFLISKKYFYIAYVGIFKDADLDYPKFDKETYSQFSSGVYIPFEK</sequence>
<dbReference type="EMBL" id="JAIOUQ010000005">
    <property type="protein sequence ID" value="MBZ2165433.1"/>
    <property type="molecule type" value="Genomic_DNA"/>
</dbReference>
<comment type="caution">
    <text evidence="1">The sequence shown here is derived from an EMBL/GenBank/DDBJ whole genome shotgun (WGS) entry which is preliminary data.</text>
</comment>
<name>A0A8T5UX78_9EURY</name>
<dbReference type="AlphaFoldDB" id="A0A8T5UX78"/>
<reference evidence="2" key="1">
    <citation type="journal article" date="2022" name="Microbiol. Resour. Announc.">
        <title>Draft Genome Sequence of a Methanogenic Archaeon from West Spitsbergen Permafrost.</title>
        <authorList>
            <person name="Trubitsyn V."/>
            <person name="Rivkina E."/>
            <person name="Shcherbakova V."/>
        </authorList>
    </citation>
    <scope>NUCLEOTIDE SEQUENCE [LARGE SCALE GENOMIC DNA]</scope>
    <source>
        <strain evidence="2">VT</strain>
    </source>
</reference>
<protein>
    <submittedName>
        <fullName evidence="1">Uncharacterized protein</fullName>
    </submittedName>
</protein>
<gene>
    <name evidence="1" type="ORF">K8N75_05195</name>
</gene>
<dbReference type="Proteomes" id="UP000825933">
    <property type="component" value="Unassembled WGS sequence"/>
</dbReference>
<organism evidence="1 2">
    <name type="scientific">Methanobacterium spitsbergense</name>
    <dbReference type="NCBI Taxonomy" id="2874285"/>
    <lineage>
        <taxon>Archaea</taxon>
        <taxon>Methanobacteriati</taxon>
        <taxon>Methanobacteriota</taxon>
        <taxon>Methanomada group</taxon>
        <taxon>Methanobacteria</taxon>
        <taxon>Methanobacteriales</taxon>
        <taxon>Methanobacteriaceae</taxon>
        <taxon>Methanobacterium</taxon>
    </lineage>
</organism>
<proteinExistence type="predicted"/>